<dbReference type="EMBL" id="JAAMPI010002423">
    <property type="protein sequence ID" value="KAF4613424.1"/>
    <property type="molecule type" value="Genomic_DNA"/>
</dbReference>
<name>A0A8H4VMM4_9HELO</name>
<gene>
    <name evidence="2" type="ORF">G7Y89_g15463</name>
</gene>
<evidence type="ECO:0000313" key="3">
    <source>
        <dbReference type="Proteomes" id="UP000566819"/>
    </source>
</evidence>
<feature type="domain" description="2EXR" evidence="1">
    <location>
        <begin position="68"/>
        <end position="153"/>
    </location>
</feature>
<dbReference type="InterPro" id="IPR045518">
    <property type="entry name" value="2EXR"/>
</dbReference>
<dbReference type="OrthoDB" id="3477103at2759"/>
<accession>A0A8H4VMM4</accession>
<proteinExistence type="predicted"/>
<comment type="caution">
    <text evidence="2">The sequence shown here is derived from an EMBL/GenBank/DDBJ whole genome shotgun (WGS) entry which is preliminary data.</text>
</comment>
<keyword evidence="3" id="KW-1185">Reference proteome</keyword>
<sequence length="263" mass="30918">MNALKFFYDRCETSAHQFLSERKNKIKRSALVQRLQNYRIIQADCPQLLQDMATICGDPEAQNAATLFPKFSQLPLELRLQIWLMTLPGPRRIGPRHRTHIDTQIEIKDFQTPDPIALQINRESRELALKYYTPRNPTHLASWSKKDNCSYNTHIDFTNDLTVLIDATRHFSLTRYPFVLNPPKDYTTTSFSNRFFSREEMNKITNLTLISEDFSFVLFHVKEWLQDWLPIFKSLKKCEFRVWVPEAERGLMSETINNANMGP</sequence>
<dbReference type="Pfam" id="PF20150">
    <property type="entry name" value="2EXR"/>
    <property type="match status" value="1"/>
</dbReference>
<dbReference type="PANTHER" id="PTHR35910">
    <property type="entry name" value="2EXR DOMAIN-CONTAINING PROTEIN"/>
    <property type="match status" value="1"/>
</dbReference>
<reference evidence="2 3" key="1">
    <citation type="submission" date="2020-03" db="EMBL/GenBank/DDBJ databases">
        <title>Draft Genome Sequence of Cudoniella acicularis.</title>
        <authorList>
            <person name="Buettner E."/>
            <person name="Kellner H."/>
        </authorList>
    </citation>
    <scope>NUCLEOTIDE SEQUENCE [LARGE SCALE GENOMIC DNA]</scope>
    <source>
        <strain evidence="2 3">DSM 108380</strain>
    </source>
</reference>
<dbReference type="Proteomes" id="UP000566819">
    <property type="component" value="Unassembled WGS sequence"/>
</dbReference>
<organism evidence="2 3">
    <name type="scientific">Cudoniella acicularis</name>
    <dbReference type="NCBI Taxonomy" id="354080"/>
    <lineage>
        <taxon>Eukaryota</taxon>
        <taxon>Fungi</taxon>
        <taxon>Dikarya</taxon>
        <taxon>Ascomycota</taxon>
        <taxon>Pezizomycotina</taxon>
        <taxon>Leotiomycetes</taxon>
        <taxon>Helotiales</taxon>
        <taxon>Tricladiaceae</taxon>
        <taxon>Cudoniella</taxon>
    </lineage>
</organism>
<dbReference type="PANTHER" id="PTHR35910:SF1">
    <property type="entry name" value="2EXR DOMAIN-CONTAINING PROTEIN"/>
    <property type="match status" value="1"/>
</dbReference>
<dbReference type="AlphaFoldDB" id="A0A8H4VMM4"/>
<evidence type="ECO:0000259" key="1">
    <source>
        <dbReference type="Pfam" id="PF20150"/>
    </source>
</evidence>
<protein>
    <recommendedName>
        <fullName evidence="1">2EXR domain-containing protein</fullName>
    </recommendedName>
</protein>
<evidence type="ECO:0000313" key="2">
    <source>
        <dbReference type="EMBL" id="KAF4613424.1"/>
    </source>
</evidence>